<dbReference type="RefSeq" id="WP_068997021.1">
    <property type="nucleotide sequence ID" value="NZ_MDTQ01000001.1"/>
</dbReference>
<evidence type="ECO:0000256" key="5">
    <source>
        <dbReference type="HAMAP-Rule" id="MF_01334"/>
    </source>
</evidence>
<dbReference type="GO" id="GO:0022625">
    <property type="term" value="C:cytosolic large ribosomal subunit"/>
    <property type="evidence" value="ECO:0007669"/>
    <property type="project" value="TreeGrafter"/>
</dbReference>
<dbReference type="InterPro" id="IPR020057">
    <property type="entry name" value="Ribosomal_bL25_b-dom"/>
</dbReference>
<dbReference type="EMBL" id="MDTQ01000001">
    <property type="protein sequence ID" value="ODC02636.1"/>
    <property type="molecule type" value="Genomic_DNA"/>
</dbReference>
<dbReference type="STRING" id="197479.BFW38_02835"/>
<dbReference type="InterPro" id="IPR020930">
    <property type="entry name" value="Ribosomal_uL5_bac-type"/>
</dbReference>
<evidence type="ECO:0000313" key="8">
    <source>
        <dbReference type="EMBL" id="ODC02636.1"/>
    </source>
</evidence>
<dbReference type="AlphaFoldDB" id="A0A1E2V708"/>
<sequence>MSKYTFEATVRNDLGKGASRRLRRAKTHIPAIVYGGEDVPQPIALVQREFYRVLEQDEGIFTAVLTLNIDGKPQQAIIKDIQRHPFKPLVSHVDFQRVDASHKVSVHVPVHFINEATCAGVKNEGGKITHLLTEIEVTALPQHLIASIDIDMADKKVGDVVHLSDLKLPEGVEVTTLAHGGNDTAIVNVVAAQKGAADEDEEDAADSAE</sequence>
<keyword evidence="3 5" id="KW-0689">Ribosomal protein</keyword>
<dbReference type="InterPro" id="IPR029751">
    <property type="entry name" value="Ribosomal_L25_dom"/>
</dbReference>
<comment type="function">
    <text evidence="5">This is one of the proteins that binds to the 5S RNA in the ribosome where it forms part of the central protuberance.</text>
</comment>
<feature type="domain" description="Large ribosomal subunit protein bL25 L25" evidence="6">
    <location>
        <begin position="7"/>
        <end position="95"/>
    </location>
</feature>
<evidence type="ECO:0000256" key="4">
    <source>
        <dbReference type="ARBA" id="ARBA00023274"/>
    </source>
</evidence>
<dbReference type="InterPro" id="IPR037121">
    <property type="entry name" value="Ribosomal_bL25_C"/>
</dbReference>
<dbReference type="SUPFAM" id="SSF50715">
    <property type="entry name" value="Ribosomal protein L25-like"/>
    <property type="match status" value="1"/>
</dbReference>
<evidence type="ECO:0000313" key="9">
    <source>
        <dbReference type="Proteomes" id="UP000094291"/>
    </source>
</evidence>
<keyword evidence="4 5" id="KW-0687">Ribonucleoprotein</keyword>
<reference evidence="8 9" key="1">
    <citation type="submission" date="2016-08" db="EMBL/GenBank/DDBJ databases">
        <authorList>
            <person name="Seilhamer J.J."/>
        </authorList>
    </citation>
    <scope>NUCLEOTIDE SEQUENCE [LARGE SCALE GENOMIC DNA]</scope>
    <source>
        <strain evidence="8 9">PH27A</strain>
    </source>
</reference>
<evidence type="ECO:0000256" key="3">
    <source>
        <dbReference type="ARBA" id="ARBA00022980"/>
    </source>
</evidence>
<keyword evidence="1 5" id="KW-0699">rRNA-binding</keyword>
<evidence type="ECO:0000256" key="2">
    <source>
        <dbReference type="ARBA" id="ARBA00022884"/>
    </source>
</evidence>
<evidence type="ECO:0000259" key="7">
    <source>
        <dbReference type="Pfam" id="PF14693"/>
    </source>
</evidence>
<dbReference type="HAMAP" id="MF_01334">
    <property type="entry name" value="Ribosomal_bL25_CTC"/>
    <property type="match status" value="1"/>
</dbReference>
<comment type="caution">
    <text evidence="8">The sequence shown here is derived from an EMBL/GenBank/DDBJ whole genome shotgun (WGS) entry which is preliminary data.</text>
</comment>
<dbReference type="CDD" id="cd00495">
    <property type="entry name" value="Ribosomal_L25_TL5_CTC"/>
    <property type="match status" value="1"/>
</dbReference>
<name>A0A1E2V708_9GAMM</name>
<feature type="domain" description="Large ribosomal subunit protein bL25 beta" evidence="7">
    <location>
        <begin position="103"/>
        <end position="192"/>
    </location>
</feature>
<dbReference type="NCBIfam" id="NF004130">
    <property type="entry name" value="PRK05618.1-5"/>
    <property type="match status" value="1"/>
</dbReference>
<dbReference type="NCBIfam" id="NF004612">
    <property type="entry name" value="PRK05943.1"/>
    <property type="match status" value="1"/>
</dbReference>
<dbReference type="Gene3D" id="2.40.240.10">
    <property type="entry name" value="Ribosomal Protein L25, Chain P"/>
    <property type="match status" value="1"/>
</dbReference>
<comment type="subunit">
    <text evidence="5">Part of the 50S ribosomal subunit; part of the 5S rRNA/L5/L18/L25 subcomplex. Contacts the 5S rRNA. Binds to the 5S rRNA independently of L5 and L18.</text>
</comment>
<evidence type="ECO:0000259" key="6">
    <source>
        <dbReference type="Pfam" id="PF01386"/>
    </source>
</evidence>
<dbReference type="PANTHER" id="PTHR33284">
    <property type="entry name" value="RIBOSOMAL PROTEIN L25/GLN-TRNA SYNTHETASE, ANTI-CODON-BINDING DOMAIN-CONTAINING PROTEIN"/>
    <property type="match status" value="1"/>
</dbReference>
<gene>
    <name evidence="5" type="primary">rplY</name>
    <name evidence="5" type="synonym">ctc</name>
    <name evidence="8" type="ORF">BFW38_02835</name>
</gene>
<dbReference type="InterPro" id="IPR020056">
    <property type="entry name" value="Rbsml_bL25/Gln-tRNA_synth_N"/>
</dbReference>
<accession>A0A1E2V708</accession>
<dbReference type="Pfam" id="PF01386">
    <property type="entry name" value="Ribosomal_L25p"/>
    <property type="match status" value="1"/>
</dbReference>
<dbReference type="GO" id="GO:0006412">
    <property type="term" value="P:translation"/>
    <property type="evidence" value="ECO:0007669"/>
    <property type="project" value="UniProtKB-UniRule"/>
</dbReference>
<dbReference type="Gene3D" id="2.170.120.20">
    <property type="entry name" value="Ribosomal protein L25, beta domain"/>
    <property type="match status" value="1"/>
</dbReference>
<dbReference type="PANTHER" id="PTHR33284:SF1">
    <property type="entry name" value="RIBOSOMAL PROTEIN L25_GLN-TRNA SYNTHETASE, ANTI-CODON-BINDING DOMAIN-CONTAINING PROTEIN"/>
    <property type="match status" value="1"/>
</dbReference>
<dbReference type="NCBIfam" id="NF004128">
    <property type="entry name" value="PRK05618.1-2"/>
    <property type="match status" value="1"/>
</dbReference>
<organism evidence="8 9">
    <name type="scientific">Terasakiispira papahanaumokuakeensis</name>
    <dbReference type="NCBI Taxonomy" id="197479"/>
    <lineage>
        <taxon>Bacteria</taxon>
        <taxon>Pseudomonadati</taxon>
        <taxon>Pseudomonadota</taxon>
        <taxon>Gammaproteobacteria</taxon>
        <taxon>Oceanospirillales</taxon>
        <taxon>Terasakiispira</taxon>
    </lineage>
</organism>
<dbReference type="InterPro" id="IPR001021">
    <property type="entry name" value="Ribosomal_bL25_long"/>
</dbReference>
<evidence type="ECO:0000256" key="1">
    <source>
        <dbReference type="ARBA" id="ARBA00022730"/>
    </source>
</evidence>
<dbReference type="Pfam" id="PF14693">
    <property type="entry name" value="Ribosomal_TL5_C"/>
    <property type="match status" value="1"/>
</dbReference>
<comment type="similarity">
    <text evidence="5">Belongs to the bacterial ribosomal protein bL25 family. CTC subfamily.</text>
</comment>
<dbReference type="NCBIfam" id="TIGR00731">
    <property type="entry name" value="bL25_bact_ctc"/>
    <property type="match status" value="1"/>
</dbReference>
<dbReference type="OrthoDB" id="9806411at2"/>
<dbReference type="GO" id="GO:0008097">
    <property type="term" value="F:5S rRNA binding"/>
    <property type="evidence" value="ECO:0007669"/>
    <property type="project" value="InterPro"/>
</dbReference>
<dbReference type="Proteomes" id="UP000094291">
    <property type="component" value="Unassembled WGS sequence"/>
</dbReference>
<dbReference type="GO" id="GO:0003735">
    <property type="term" value="F:structural constituent of ribosome"/>
    <property type="evidence" value="ECO:0007669"/>
    <property type="project" value="InterPro"/>
</dbReference>
<keyword evidence="9" id="KW-1185">Reference proteome</keyword>
<proteinExistence type="inferred from homology"/>
<protein>
    <recommendedName>
        <fullName evidence="5">Large ribosomal subunit protein bL25</fullName>
    </recommendedName>
    <alternativeName>
        <fullName evidence="5">General stress protein CTC</fullName>
    </alternativeName>
</protein>
<keyword evidence="2 5" id="KW-0694">RNA-binding</keyword>
<dbReference type="InterPro" id="IPR011035">
    <property type="entry name" value="Ribosomal_bL25/Gln-tRNA_synth"/>
</dbReference>